<feature type="compositionally biased region" description="Acidic residues" evidence="1">
    <location>
        <begin position="1"/>
        <end position="10"/>
    </location>
</feature>
<feature type="region of interest" description="Disordered" evidence="1">
    <location>
        <begin position="1"/>
        <end position="27"/>
    </location>
</feature>
<reference evidence="3" key="1">
    <citation type="submission" date="2016-06" db="EMBL/GenBank/DDBJ databases">
        <title>Parallel loss of symbiosis genes in relatives of nitrogen-fixing non-legume Parasponia.</title>
        <authorList>
            <person name="Van Velzen R."/>
            <person name="Holmer R."/>
            <person name="Bu F."/>
            <person name="Rutten L."/>
            <person name="Van Zeijl A."/>
            <person name="Liu W."/>
            <person name="Santuari L."/>
            <person name="Cao Q."/>
            <person name="Sharma T."/>
            <person name="Shen D."/>
            <person name="Roswanjaya Y."/>
            <person name="Wardhani T."/>
            <person name="Kalhor M.S."/>
            <person name="Jansen J."/>
            <person name="Van den Hoogen J."/>
            <person name="Gungor B."/>
            <person name="Hartog M."/>
            <person name="Hontelez J."/>
            <person name="Verver J."/>
            <person name="Yang W.-C."/>
            <person name="Schijlen E."/>
            <person name="Repin R."/>
            <person name="Schilthuizen M."/>
            <person name="Schranz E."/>
            <person name="Heidstra R."/>
            <person name="Miyata K."/>
            <person name="Fedorova E."/>
            <person name="Kohlen W."/>
            <person name="Bisseling T."/>
            <person name="Smit S."/>
            <person name="Geurts R."/>
        </authorList>
    </citation>
    <scope>NUCLEOTIDE SEQUENCE [LARGE SCALE GENOMIC DNA]</scope>
    <source>
        <strain evidence="3">cv. RG33-2</strain>
    </source>
</reference>
<protein>
    <submittedName>
        <fullName evidence="2">Uncharacterized protein</fullName>
    </submittedName>
</protein>
<evidence type="ECO:0000256" key="1">
    <source>
        <dbReference type="SAM" id="MobiDB-lite"/>
    </source>
</evidence>
<keyword evidence="3" id="KW-1185">Reference proteome</keyword>
<name>A0A2P5FRR9_TREOI</name>
<feature type="region of interest" description="Disordered" evidence="1">
    <location>
        <begin position="43"/>
        <end position="70"/>
    </location>
</feature>
<dbReference type="InParanoid" id="A0A2P5FRR9"/>
<evidence type="ECO:0000313" key="3">
    <source>
        <dbReference type="Proteomes" id="UP000237000"/>
    </source>
</evidence>
<feature type="compositionally biased region" description="Polar residues" evidence="1">
    <location>
        <begin position="14"/>
        <end position="27"/>
    </location>
</feature>
<dbReference type="AlphaFoldDB" id="A0A2P5FRR9"/>
<organism evidence="2 3">
    <name type="scientific">Trema orientale</name>
    <name type="common">Charcoal tree</name>
    <name type="synonym">Celtis orientalis</name>
    <dbReference type="NCBI Taxonomy" id="63057"/>
    <lineage>
        <taxon>Eukaryota</taxon>
        <taxon>Viridiplantae</taxon>
        <taxon>Streptophyta</taxon>
        <taxon>Embryophyta</taxon>
        <taxon>Tracheophyta</taxon>
        <taxon>Spermatophyta</taxon>
        <taxon>Magnoliopsida</taxon>
        <taxon>eudicotyledons</taxon>
        <taxon>Gunneridae</taxon>
        <taxon>Pentapetalae</taxon>
        <taxon>rosids</taxon>
        <taxon>fabids</taxon>
        <taxon>Rosales</taxon>
        <taxon>Cannabaceae</taxon>
        <taxon>Trema</taxon>
    </lineage>
</organism>
<feature type="non-terminal residue" evidence="2">
    <location>
        <position position="1"/>
    </location>
</feature>
<feature type="compositionally biased region" description="Polar residues" evidence="1">
    <location>
        <begin position="43"/>
        <end position="56"/>
    </location>
</feature>
<dbReference type="OrthoDB" id="10611901at2759"/>
<evidence type="ECO:0000313" key="2">
    <source>
        <dbReference type="EMBL" id="POO00480.1"/>
    </source>
</evidence>
<gene>
    <name evidence="2" type="ORF">TorRG33x02_035540</name>
</gene>
<sequence length="167" mass="17849">AANDDLEIAEPIDTSLTPSLNTQKLPQPSHSLCHSLFSSFTVTTSQGRRPETQPSNITPPHPCSNAAPSVQQHCPVRARRLSRSVSGTLSSISHSISVPRLTRTELQLLLKSLSLEELKHSSLSRTFSVALLSLFLSSSQPSATLSLSLSSLRPSATPSLSSLSPRA</sequence>
<comment type="caution">
    <text evidence="2">The sequence shown here is derived from an EMBL/GenBank/DDBJ whole genome shotgun (WGS) entry which is preliminary data.</text>
</comment>
<accession>A0A2P5FRR9</accession>
<dbReference type="Proteomes" id="UP000237000">
    <property type="component" value="Unassembled WGS sequence"/>
</dbReference>
<proteinExistence type="predicted"/>
<dbReference type="EMBL" id="JXTC01000012">
    <property type="protein sequence ID" value="POO00480.1"/>
    <property type="molecule type" value="Genomic_DNA"/>
</dbReference>